<dbReference type="SUPFAM" id="SSF51556">
    <property type="entry name" value="Metallo-dependent hydrolases"/>
    <property type="match status" value="1"/>
</dbReference>
<dbReference type="InterPro" id="IPR013108">
    <property type="entry name" value="Amidohydro_3"/>
</dbReference>
<dbReference type="Proteomes" id="UP001169764">
    <property type="component" value="Unassembled WGS sequence"/>
</dbReference>
<reference evidence="2" key="1">
    <citation type="submission" date="2023-07" db="EMBL/GenBank/DDBJ databases">
        <authorList>
            <person name="Kim M."/>
        </authorList>
    </citation>
    <scope>NUCLEOTIDE SEQUENCE</scope>
    <source>
        <strain evidence="2">BIUV-7</strain>
    </source>
</reference>
<dbReference type="PANTHER" id="PTHR22642:SF2">
    <property type="entry name" value="PROTEIN LONG AFTER FAR-RED 3"/>
    <property type="match status" value="1"/>
</dbReference>
<dbReference type="Gene3D" id="3.10.310.70">
    <property type="match status" value="1"/>
</dbReference>
<dbReference type="InterPro" id="IPR011059">
    <property type="entry name" value="Metal-dep_hydrolase_composite"/>
</dbReference>
<dbReference type="EMBL" id="JAUOTP010000001">
    <property type="protein sequence ID" value="MDO6413075.1"/>
    <property type="molecule type" value="Genomic_DNA"/>
</dbReference>
<evidence type="ECO:0000259" key="1">
    <source>
        <dbReference type="Pfam" id="PF07969"/>
    </source>
</evidence>
<proteinExistence type="predicted"/>
<evidence type="ECO:0000313" key="2">
    <source>
        <dbReference type="EMBL" id="MDO6413075.1"/>
    </source>
</evidence>
<dbReference type="InterPro" id="IPR032466">
    <property type="entry name" value="Metal_Hydrolase"/>
</dbReference>
<comment type="caution">
    <text evidence="2">The sequence shown here is derived from an EMBL/GenBank/DDBJ whole genome shotgun (WGS) entry which is preliminary data.</text>
</comment>
<dbReference type="CDD" id="cd01300">
    <property type="entry name" value="YtcJ_like"/>
    <property type="match status" value="1"/>
</dbReference>
<accession>A0ABT8Y439</accession>
<sequence>MKAVLLAGAASLSLAGAPLDAKKRAPVAEIPLAEQGLVDNVNGYTLDGKGALVRFTGLLIDRDGKVVHLLKSGDTRPQRPDFKLDGKGRTLLPGLIDAHGHVQGLGEQALSLDLTGTKSLAEAQARLAAYAPAHTGSAWIRGGGWNQETWKLGRFPTAADLDAIVRDRPILLERIDGHATLANSAAMAAAGISAKTKDPAGGRIERDAKGNPTGLFVDSARALVEQAAPARLPRERDQAFAAAQDILLADGITATCDMGTSVEDWEAMRRAGDLGRLRLRVVSYAFGLEPALAVAGTGPTPWLYAGRLRMVGVKFYGDGALGSRGAALKQPYADAPGQKGTLFNDDAKLKNLMSRAAMDDFQVAVHAIGDAANAEVLDAINELSDTYKGDRRWRIEHAQIVDVKDLPRFAQHGTIASMQPSHATSDHKMAIARLGPDRLGGAYAWKAMLDLKVPLAFGSDYPVEDPNPFAGLADAVTRQDAAGDPPGGWLPEQKLTLTQAFAAFTIGAAYAAKAEDKVGSLEPGHYADFILVDRDPFAVDPAALRETKVLETWVGGQRAWMKK</sequence>
<keyword evidence="3" id="KW-1185">Reference proteome</keyword>
<dbReference type="RefSeq" id="WP_303539397.1">
    <property type="nucleotide sequence ID" value="NZ_JAUOTP010000001.1"/>
</dbReference>
<protein>
    <submittedName>
        <fullName evidence="2">Amidohydrolase</fullName>
        <ecNumber evidence="2">3.5.-.-</ecNumber>
    </submittedName>
</protein>
<feature type="domain" description="Amidohydrolase 3" evidence="1">
    <location>
        <begin position="85"/>
        <end position="557"/>
    </location>
</feature>
<dbReference type="EC" id="3.5.-.-" evidence="2"/>
<keyword evidence="2" id="KW-0378">Hydrolase</keyword>
<organism evidence="2 3">
    <name type="scientific">Sphingomonas natans</name>
    <dbReference type="NCBI Taxonomy" id="3063330"/>
    <lineage>
        <taxon>Bacteria</taxon>
        <taxon>Pseudomonadati</taxon>
        <taxon>Pseudomonadota</taxon>
        <taxon>Alphaproteobacteria</taxon>
        <taxon>Sphingomonadales</taxon>
        <taxon>Sphingomonadaceae</taxon>
        <taxon>Sphingomonas</taxon>
    </lineage>
</organism>
<dbReference type="InterPro" id="IPR033932">
    <property type="entry name" value="YtcJ-like"/>
</dbReference>
<evidence type="ECO:0000313" key="3">
    <source>
        <dbReference type="Proteomes" id="UP001169764"/>
    </source>
</evidence>
<gene>
    <name evidence="2" type="ORF">Q4F19_01645</name>
</gene>
<name>A0ABT8Y439_9SPHN</name>
<dbReference type="Gene3D" id="3.20.20.140">
    <property type="entry name" value="Metal-dependent hydrolases"/>
    <property type="match status" value="1"/>
</dbReference>
<dbReference type="SUPFAM" id="SSF51338">
    <property type="entry name" value="Composite domain of metallo-dependent hydrolases"/>
    <property type="match status" value="1"/>
</dbReference>
<dbReference type="Pfam" id="PF07969">
    <property type="entry name" value="Amidohydro_3"/>
    <property type="match status" value="1"/>
</dbReference>
<dbReference type="GO" id="GO:0016787">
    <property type="term" value="F:hydrolase activity"/>
    <property type="evidence" value="ECO:0007669"/>
    <property type="project" value="UniProtKB-KW"/>
</dbReference>
<dbReference type="Gene3D" id="2.30.40.10">
    <property type="entry name" value="Urease, subunit C, domain 1"/>
    <property type="match status" value="1"/>
</dbReference>
<dbReference type="PANTHER" id="PTHR22642">
    <property type="entry name" value="IMIDAZOLONEPROPIONASE"/>
    <property type="match status" value="1"/>
</dbReference>